<sequence length="209" mass="24178">YKPAHGAYIEVQSKHIHIYSAVLVVHAYFTGVRYILFNYPIFSAVFGISFNMTFLSMIALLSWYQFLWQRESQQVVTRIGFEASSFELRRSATRERLNRDRHSSSIRHNRSYRYDGGDSAPTTRAELVLRAAQRHAVREGMGSSEPPRSRWKRPARASGRQSPPLQEEAVSEGIGVVGSRRAAGEKRSEYKRWRRPCWCNSFCTQERDV</sequence>
<dbReference type="Pfam" id="PF06775">
    <property type="entry name" value="Seipin"/>
    <property type="match status" value="1"/>
</dbReference>
<dbReference type="Proteomes" id="UP000695022">
    <property type="component" value="Unplaced"/>
</dbReference>
<protein>
    <recommendedName>
        <fullName evidence="2">Seipin</fullName>
    </recommendedName>
</protein>
<keyword evidence="7 9" id="KW-0472">Membrane</keyword>
<evidence type="ECO:0000256" key="8">
    <source>
        <dbReference type="SAM" id="MobiDB-lite"/>
    </source>
</evidence>
<accession>A0ABM1F5M7</accession>
<feature type="non-terminal residue" evidence="11">
    <location>
        <position position="1"/>
    </location>
</feature>
<evidence type="ECO:0000313" key="10">
    <source>
        <dbReference type="Proteomes" id="UP000695022"/>
    </source>
</evidence>
<dbReference type="RefSeq" id="XP_014679748.1">
    <property type="nucleotide sequence ID" value="XM_014824262.1"/>
</dbReference>
<reference evidence="11" key="1">
    <citation type="submission" date="2025-08" db="UniProtKB">
        <authorList>
            <consortium name="RefSeq"/>
        </authorList>
    </citation>
    <scope>IDENTIFICATION</scope>
</reference>
<evidence type="ECO:0000256" key="6">
    <source>
        <dbReference type="ARBA" id="ARBA00023098"/>
    </source>
</evidence>
<evidence type="ECO:0000256" key="3">
    <source>
        <dbReference type="ARBA" id="ARBA00022692"/>
    </source>
</evidence>
<evidence type="ECO:0000313" key="11">
    <source>
        <dbReference type="RefSeq" id="XP_014679748.1"/>
    </source>
</evidence>
<dbReference type="PANTHER" id="PTHR21212:SF0">
    <property type="entry name" value="SEIPIN"/>
    <property type="match status" value="1"/>
</dbReference>
<keyword evidence="5 9" id="KW-1133">Transmembrane helix</keyword>
<keyword evidence="4" id="KW-0256">Endoplasmic reticulum</keyword>
<evidence type="ECO:0000256" key="9">
    <source>
        <dbReference type="SAM" id="Phobius"/>
    </source>
</evidence>
<keyword evidence="3 9" id="KW-0812">Transmembrane</keyword>
<feature type="region of interest" description="Disordered" evidence="8">
    <location>
        <begin position="97"/>
        <end position="119"/>
    </location>
</feature>
<evidence type="ECO:0000256" key="5">
    <source>
        <dbReference type="ARBA" id="ARBA00022989"/>
    </source>
</evidence>
<dbReference type="GeneID" id="106819662"/>
<evidence type="ECO:0000256" key="7">
    <source>
        <dbReference type="ARBA" id="ARBA00023136"/>
    </source>
</evidence>
<feature type="transmembrane region" description="Helical" evidence="9">
    <location>
        <begin position="41"/>
        <end position="64"/>
    </location>
</feature>
<evidence type="ECO:0000256" key="1">
    <source>
        <dbReference type="ARBA" id="ARBA00004477"/>
    </source>
</evidence>
<feature type="transmembrane region" description="Helical" evidence="9">
    <location>
        <begin position="16"/>
        <end position="35"/>
    </location>
</feature>
<gene>
    <name evidence="11" type="primary">LOC106819662</name>
</gene>
<feature type="region of interest" description="Disordered" evidence="8">
    <location>
        <begin position="136"/>
        <end position="187"/>
    </location>
</feature>
<evidence type="ECO:0000256" key="4">
    <source>
        <dbReference type="ARBA" id="ARBA00022824"/>
    </source>
</evidence>
<comment type="subcellular location">
    <subcellularLocation>
        <location evidence="1">Endoplasmic reticulum membrane</location>
        <topology evidence="1">Multi-pass membrane protein</topology>
    </subcellularLocation>
</comment>
<organism evidence="10 11">
    <name type="scientific">Priapulus caudatus</name>
    <name type="common">Priapulid worm</name>
    <dbReference type="NCBI Taxonomy" id="37621"/>
    <lineage>
        <taxon>Eukaryota</taxon>
        <taxon>Metazoa</taxon>
        <taxon>Ecdysozoa</taxon>
        <taxon>Scalidophora</taxon>
        <taxon>Priapulida</taxon>
        <taxon>Priapulimorpha</taxon>
        <taxon>Priapulimorphida</taxon>
        <taxon>Priapulidae</taxon>
        <taxon>Priapulus</taxon>
    </lineage>
</organism>
<name>A0ABM1F5M7_PRICU</name>
<keyword evidence="10" id="KW-1185">Reference proteome</keyword>
<keyword evidence="6" id="KW-0443">Lipid metabolism</keyword>
<dbReference type="PANTHER" id="PTHR21212">
    <property type="entry name" value="BERNARDINELLI-SEIP CONGENITAL LIPODYSTROPHY 2 HOMOLOG BSCL2 PROTEIN"/>
    <property type="match status" value="1"/>
</dbReference>
<evidence type="ECO:0000256" key="2">
    <source>
        <dbReference type="ARBA" id="ARBA00022064"/>
    </source>
</evidence>
<dbReference type="CDD" id="cd23995">
    <property type="entry name" value="Seipin_BSCL2_like"/>
    <property type="match status" value="1"/>
</dbReference>
<proteinExistence type="predicted"/>
<dbReference type="InterPro" id="IPR009617">
    <property type="entry name" value="Seipin"/>
</dbReference>